<keyword evidence="2" id="KW-1185">Reference proteome</keyword>
<accession>A0ABX0MDA7</accession>
<name>A0ABX0MDA7_9BURK</name>
<dbReference type="EMBL" id="VVIW01000012">
    <property type="protein sequence ID" value="NHZ42420.1"/>
    <property type="molecule type" value="Genomic_DNA"/>
</dbReference>
<organism evidence="1 2">
    <name type="scientific">Massilia aquatica</name>
    <dbReference type="NCBI Taxonomy" id="2609000"/>
    <lineage>
        <taxon>Bacteria</taxon>
        <taxon>Pseudomonadati</taxon>
        <taxon>Pseudomonadota</taxon>
        <taxon>Betaproteobacteria</taxon>
        <taxon>Burkholderiales</taxon>
        <taxon>Oxalobacteraceae</taxon>
        <taxon>Telluria group</taxon>
        <taxon>Massilia</taxon>
    </lineage>
</organism>
<comment type="caution">
    <text evidence="1">The sequence shown here is derived from an EMBL/GenBank/DDBJ whole genome shotgun (WGS) entry which is preliminary data.</text>
</comment>
<proteinExistence type="predicted"/>
<dbReference type="Proteomes" id="UP000819052">
    <property type="component" value="Unassembled WGS sequence"/>
</dbReference>
<reference evidence="1 2" key="1">
    <citation type="submission" date="2019-09" db="EMBL/GenBank/DDBJ databases">
        <title>Taxonomy of Antarctic Massilia spp.: description of Massilia rubra sp. nov., Massilia aquatica sp. nov., Massilia mucilaginosa sp. nov., Massilia frigida sp. nov. isolated from streams, lakes and regoliths.</title>
        <authorList>
            <person name="Holochova P."/>
            <person name="Sedlacek I."/>
            <person name="Kralova S."/>
            <person name="Maslanova I."/>
            <person name="Busse H.-J."/>
            <person name="Stankova E."/>
            <person name="Vrbovska V."/>
            <person name="Kovarovic V."/>
            <person name="Bartak M."/>
            <person name="Svec P."/>
            <person name="Pantucek R."/>
        </authorList>
    </citation>
    <scope>NUCLEOTIDE SEQUENCE [LARGE SCALE GENOMIC DNA]</scope>
    <source>
        <strain evidence="1 2">CCM 8693</strain>
    </source>
</reference>
<evidence type="ECO:0000313" key="1">
    <source>
        <dbReference type="EMBL" id="NHZ42420.1"/>
    </source>
</evidence>
<dbReference type="RefSeq" id="WP_167078394.1">
    <property type="nucleotide sequence ID" value="NZ_VVIW01000012.1"/>
</dbReference>
<gene>
    <name evidence="1" type="ORF">F1609_19900</name>
</gene>
<protein>
    <submittedName>
        <fullName evidence="1">Uncharacterized protein</fullName>
    </submittedName>
</protein>
<sequence>MSTAFFGVMIGAAAVAWYQYNKSKRSAAAAPAGTPAPAPAGFAAALATAKAVYAADEGREPIRQTDYLKLLELFESLLGLTTTVPDALDTDLRRDLPGTGMDGIDASVDLRGRIGQARRFLDTHSATAAMGAGVLQNINACLGIVPAGAPLEALKSAALPLLASIGAKNIR</sequence>
<evidence type="ECO:0000313" key="2">
    <source>
        <dbReference type="Proteomes" id="UP000819052"/>
    </source>
</evidence>